<evidence type="ECO:0000256" key="1">
    <source>
        <dbReference type="SAM" id="MobiDB-lite"/>
    </source>
</evidence>
<dbReference type="AlphaFoldDB" id="A0A6G0W9M5"/>
<name>A0A6G0W9M5_9STRA</name>
<proteinExistence type="predicted"/>
<dbReference type="Proteomes" id="UP000481153">
    <property type="component" value="Unassembled WGS sequence"/>
</dbReference>
<dbReference type="EMBL" id="VJMJ01000313">
    <property type="protein sequence ID" value="KAF0723233.1"/>
    <property type="molecule type" value="Genomic_DNA"/>
</dbReference>
<evidence type="ECO:0000313" key="3">
    <source>
        <dbReference type="Proteomes" id="UP000481153"/>
    </source>
</evidence>
<organism evidence="2 3">
    <name type="scientific">Aphanomyces euteiches</name>
    <dbReference type="NCBI Taxonomy" id="100861"/>
    <lineage>
        <taxon>Eukaryota</taxon>
        <taxon>Sar</taxon>
        <taxon>Stramenopiles</taxon>
        <taxon>Oomycota</taxon>
        <taxon>Saprolegniomycetes</taxon>
        <taxon>Saprolegniales</taxon>
        <taxon>Verrucalvaceae</taxon>
        <taxon>Aphanomyces</taxon>
    </lineage>
</organism>
<feature type="region of interest" description="Disordered" evidence="1">
    <location>
        <begin position="55"/>
        <end position="89"/>
    </location>
</feature>
<reference evidence="2 3" key="1">
    <citation type="submission" date="2019-07" db="EMBL/GenBank/DDBJ databases">
        <title>Genomics analysis of Aphanomyces spp. identifies a new class of oomycete effector associated with host adaptation.</title>
        <authorList>
            <person name="Gaulin E."/>
        </authorList>
    </citation>
    <scope>NUCLEOTIDE SEQUENCE [LARGE SCALE GENOMIC DNA]</scope>
    <source>
        <strain evidence="2 3">ATCC 201684</strain>
    </source>
</reference>
<sequence>MKRRLTEGHKIKTTTSIQVVHNMTQEIATKIQNGNQVTVTSSSSCSLMSWTSHSNGNYQQHPSKGEDLSHYSSLYEPRSSQPPVECCVC</sequence>
<evidence type="ECO:0000313" key="2">
    <source>
        <dbReference type="EMBL" id="KAF0723233.1"/>
    </source>
</evidence>
<keyword evidence="3" id="KW-1185">Reference proteome</keyword>
<gene>
    <name evidence="2" type="ORF">Ae201684_017850</name>
</gene>
<accession>A0A6G0W9M5</accession>
<comment type="caution">
    <text evidence="2">The sequence shown here is derived from an EMBL/GenBank/DDBJ whole genome shotgun (WGS) entry which is preliminary data.</text>
</comment>
<protein>
    <submittedName>
        <fullName evidence="2">Uncharacterized protein</fullName>
    </submittedName>
</protein>